<sequence length="185" mass="20408">MKTVHKTTLGDKLFDHLSSGKVCLGLLVLYLINQCIIAVIVHPLGADMLNLQMTMNGAMFAKIVQGWTPDQLSAYYRHFYFDFPHPFIYAAFLASAVAALSKQLGAAKASMHRFLFYLPFVAGTCDLLENCLHLVLIPMVPEVPDMLVVISGAATNIKWFLAFTCLGGVGYLGLRRLLIKKVTGK</sequence>
<dbReference type="EMBL" id="FQZU01000001">
    <property type="protein sequence ID" value="SHI57878.1"/>
    <property type="molecule type" value="Genomic_DNA"/>
</dbReference>
<feature type="transmembrane region" description="Helical" evidence="1">
    <location>
        <begin position="157"/>
        <end position="174"/>
    </location>
</feature>
<organism evidence="2 3">
    <name type="scientific">Desulfatibacillum alkenivorans DSM 16219</name>
    <dbReference type="NCBI Taxonomy" id="1121393"/>
    <lineage>
        <taxon>Bacteria</taxon>
        <taxon>Pseudomonadati</taxon>
        <taxon>Thermodesulfobacteriota</taxon>
        <taxon>Desulfobacteria</taxon>
        <taxon>Desulfobacterales</taxon>
        <taxon>Desulfatibacillaceae</taxon>
        <taxon>Desulfatibacillum</taxon>
    </lineage>
</organism>
<evidence type="ECO:0000313" key="2">
    <source>
        <dbReference type="EMBL" id="SHI57878.1"/>
    </source>
</evidence>
<keyword evidence="1" id="KW-1133">Transmembrane helix</keyword>
<evidence type="ECO:0000313" key="3">
    <source>
        <dbReference type="Proteomes" id="UP000183994"/>
    </source>
</evidence>
<protein>
    <submittedName>
        <fullName evidence="2">Uncharacterized protein</fullName>
    </submittedName>
</protein>
<proteinExistence type="predicted"/>
<feature type="transmembrane region" description="Helical" evidence="1">
    <location>
        <begin position="22"/>
        <end position="45"/>
    </location>
</feature>
<keyword evidence="1" id="KW-0472">Membrane</keyword>
<keyword evidence="3" id="KW-1185">Reference proteome</keyword>
<dbReference type="RefSeq" id="WP_073471984.1">
    <property type="nucleotide sequence ID" value="NZ_FQZU01000001.1"/>
</dbReference>
<evidence type="ECO:0000256" key="1">
    <source>
        <dbReference type="SAM" id="Phobius"/>
    </source>
</evidence>
<gene>
    <name evidence="2" type="ORF">SAMN02745216_00191</name>
</gene>
<keyword evidence="1" id="KW-0812">Transmembrane</keyword>
<feature type="transmembrane region" description="Helical" evidence="1">
    <location>
        <begin position="114"/>
        <end position="137"/>
    </location>
</feature>
<feature type="transmembrane region" description="Helical" evidence="1">
    <location>
        <begin position="83"/>
        <end position="102"/>
    </location>
</feature>
<dbReference type="OrthoDB" id="4463407at2"/>
<dbReference type="Proteomes" id="UP000183994">
    <property type="component" value="Unassembled WGS sequence"/>
</dbReference>
<dbReference type="AlphaFoldDB" id="A0A1M6CAY8"/>
<name>A0A1M6CAY8_9BACT</name>
<accession>A0A1M6CAY8</accession>
<reference evidence="3" key="1">
    <citation type="submission" date="2016-11" db="EMBL/GenBank/DDBJ databases">
        <authorList>
            <person name="Varghese N."/>
            <person name="Submissions S."/>
        </authorList>
    </citation>
    <scope>NUCLEOTIDE SEQUENCE [LARGE SCALE GENOMIC DNA]</scope>
    <source>
        <strain evidence="3">DSM 16219</strain>
    </source>
</reference>